<dbReference type="GO" id="GO:0005886">
    <property type="term" value="C:plasma membrane"/>
    <property type="evidence" value="ECO:0007669"/>
    <property type="project" value="TreeGrafter"/>
</dbReference>
<evidence type="ECO:0000313" key="2">
    <source>
        <dbReference type="EMBL" id="KAG2376520.1"/>
    </source>
</evidence>
<dbReference type="GO" id="GO:0005388">
    <property type="term" value="F:P-type calcium transporter activity"/>
    <property type="evidence" value="ECO:0007669"/>
    <property type="project" value="TreeGrafter"/>
</dbReference>
<evidence type="ECO:0000313" key="3">
    <source>
        <dbReference type="Proteomes" id="UP000743370"/>
    </source>
</evidence>
<organism evidence="2 3">
    <name type="scientific">Phaseolus angularis</name>
    <name type="common">Azuki bean</name>
    <name type="synonym">Vigna angularis</name>
    <dbReference type="NCBI Taxonomy" id="3914"/>
    <lineage>
        <taxon>Eukaryota</taxon>
        <taxon>Viridiplantae</taxon>
        <taxon>Streptophyta</taxon>
        <taxon>Embryophyta</taxon>
        <taxon>Tracheophyta</taxon>
        <taxon>Spermatophyta</taxon>
        <taxon>Magnoliopsida</taxon>
        <taxon>eudicotyledons</taxon>
        <taxon>Gunneridae</taxon>
        <taxon>Pentapetalae</taxon>
        <taxon>rosids</taxon>
        <taxon>fabids</taxon>
        <taxon>Fabales</taxon>
        <taxon>Fabaceae</taxon>
        <taxon>Papilionoideae</taxon>
        <taxon>50 kb inversion clade</taxon>
        <taxon>NPAAA clade</taxon>
        <taxon>indigoferoid/millettioid clade</taxon>
        <taxon>Phaseoleae</taxon>
        <taxon>Vigna</taxon>
    </lineage>
</organism>
<comment type="caution">
    <text evidence="2">The sequence shown here is derived from an EMBL/GenBank/DDBJ whole genome shotgun (WGS) entry which is preliminary data.</text>
</comment>
<proteinExistence type="predicted"/>
<dbReference type="InterPro" id="IPR023214">
    <property type="entry name" value="HAD_sf"/>
</dbReference>
<keyword evidence="1" id="KW-0460">Magnesium</keyword>
<dbReference type="PANTHER" id="PTHR24093:SF434">
    <property type="entry name" value="CALCIUM-TRANSPORTING ATPASE 13, PLASMA MEMBRANE-TYPE-RELATED"/>
    <property type="match status" value="1"/>
</dbReference>
<dbReference type="Proteomes" id="UP000743370">
    <property type="component" value="Unassembled WGS sequence"/>
</dbReference>
<accession>A0A8T0JLF6</accession>
<evidence type="ECO:0000256" key="1">
    <source>
        <dbReference type="ARBA" id="ARBA00022842"/>
    </source>
</evidence>
<gene>
    <name evidence="2" type="ORF">HKW66_Vig0241500</name>
</gene>
<protein>
    <submittedName>
        <fullName evidence="2">Putative calcium-transporting ATPase</fullName>
    </submittedName>
</protein>
<dbReference type="EMBL" id="JABFOF010000010">
    <property type="protein sequence ID" value="KAG2376520.1"/>
    <property type="molecule type" value="Genomic_DNA"/>
</dbReference>
<dbReference type="AlphaFoldDB" id="A0A8T0JLF6"/>
<dbReference type="SUPFAM" id="SSF56784">
    <property type="entry name" value="HAD-like"/>
    <property type="match status" value="1"/>
</dbReference>
<dbReference type="PANTHER" id="PTHR24093">
    <property type="entry name" value="CATION TRANSPORTING ATPASE"/>
    <property type="match status" value="1"/>
</dbReference>
<sequence length="113" mass="12750">MFNFSSGLWHYICHATHMEEEDVPKAQKARNCCLLHEERMDQIDKIRVMARSSPFDELLMVQCLKQKGKVVPITSDATNDAPALKEVHIGLSKGIEGTEVEKDSFGSSHRGTY</sequence>
<reference evidence="2 3" key="1">
    <citation type="submission" date="2020-05" db="EMBL/GenBank/DDBJ databases">
        <title>Vigna angularis (adzuki bean) Var. LongXiaoDou No. 4 denovo assembly.</title>
        <authorList>
            <person name="Xiang H."/>
        </authorList>
    </citation>
    <scope>NUCLEOTIDE SEQUENCE [LARGE SCALE GENOMIC DNA]</scope>
    <source>
        <tissue evidence="2">Leaf</tissue>
    </source>
</reference>
<dbReference type="InterPro" id="IPR036412">
    <property type="entry name" value="HAD-like_sf"/>
</dbReference>
<dbReference type="Gene3D" id="3.40.50.1000">
    <property type="entry name" value="HAD superfamily/HAD-like"/>
    <property type="match status" value="1"/>
</dbReference>
<name>A0A8T0JLF6_PHAAN</name>